<comment type="caution">
    <text evidence="1">The sequence shown here is derived from an EMBL/GenBank/DDBJ whole genome shotgun (WGS) entry which is preliminary data.</text>
</comment>
<sequence length="102" mass="10873">MHTLTNAATVTTLENLWGVIYFEEDGTVLCTDFLDATDYSDAAEQALEEADGGEFQLVEGLDIVGLLVPAGNRELFGPSIYSLLIDLLGKDKAEEGACDATA</sequence>
<gene>
    <name evidence="1" type="ORF">FJQ55_02590</name>
</gene>
<reference evidence="1 2" key="1">
    <citation type="submission" date="2019-06" db="EMBL/GenBank/DDBJ databases">
        <title>Rhizobium sp. CL12 isolated from roots of soybean.</title>
        <authorList>
            <person name="Wang C."/>
        </authorList>
    </citation>
    <scope>NUCLEOTIDE SEQUENCE [LARGE SCALE GENOMIC DNA]</scope>
    <source>
        <strain evidence="1 2">CL12</strain>
    </source>
</reference>
<proteinExistence type="predicted"/>
<protein>
    <submittedName>
        <fullName evidence="1">Uncharacterized protein</fullName>
    </submittedName>
</protein>
<dbReference type="AlphaFoldDB" id="A0A504UKV5"/>
<dbReference type="RefSeq" id="WP_140826164.1">
    <property type="nucleotide sequence ID" value="NZ_VFYP01000001.1"/>
</dbReference>
<dbReference type="OrthoDB" id="9883642at2"/>
<accession>A0A504UKV5</accession>
<dbReference type="EMBL" id="VFYP01000001">
    <property type="protein sequence ID" value="TPP09786.1"/>
    <property type="molecule type" value="Genomic_DNA"/>
</dbReference>
<keyword evidence="2" id="KW-1185">Reference proteome</keyword>
<name>A0A504UKV5_9HYPH</name>
<organism evidence="1 2">
    <name type="scientific">Rhizobium glycinendophyticum</name>
    <dbReference type="NCBI Taxonomy" id="2589807"/>
    <lineage>
        <taxon>Bacteria</taxon>
        <taxon>Pseudomonadati</taxon>
        <taxon>Pseudomonadota</taxon>
        <taxon>Alphaproteobacteria</taxon>
        <taxon>Hyphomicrobiales</taxon>
        <taxon>Rhizobiaceae</taxon>
        <taxon>Rhizobium/Agrobacterium group</taxon>
        <taxon>Rhizobium</taxon>
    </lineage>
</organism>
<evidence type="ECO:0000313" key="1">
    <source>
        <dbReference type="EMBL" id="TPP09786.1"/>
    </source>
</evidence>
<evidence type="ECO:0000313" key="2">
    <source>
        <dbReference type="Proteomes" id="UP000316429"/>
    </source>
</evidence>
<dbReference type="Proteomes" id="UP000316429">
    <property type="component" value="Unassembled WGS sequence"/>
</dbReference>